<comment type="caution">
    <text evidence="1">The sequence shown here is derived from an EMBL/GenBank/DDBJ whole genome shotgun (WGS) entry which is preliminary data.</text>
</comment>
<dbReference type="EMBL" id="QKRW01000001">
    <property type="protein sequence ID" value="RAL68666.1"/>
    <property type="molecule type" value="Genomic_DNA"/>
</dbReference>
<dbReference type="AlphaFoldDB" id="A0A395J8V2"/>
<evidence type="ECO:0000313" key="1">
    <source>
        <dbReference type="EMBL" id="RAL68666.1"/>
    </source>
</evidence>
<sequence>MALEEEQDTEACTLDVTSLFKNSLAPPRTNYNFAPLALLVFFSLSLRSLLKNLPTWTLGNNIGKLHTTLQPLMSRLMTLYPLTNLSLQR</sequence>
<protein>
    <submittedName>
        <fullName evidence="1">Uncharacterized protein</fullName>
    </submittedName>
</protein>
<accession>A0A395J8V2</accession>
<dbReference type="Proteomes" id="UP000249056">
    <property type="component" value="Unassembled WGS sequence"/>
</dbReference>
<gene>
    <name evidence="1" type="ORF">DID88_007375</name>
</gene>
<keyword evidence="2" id="KW-1185">Reference proteome</keyword>
<reference evidence="1 2" key="1">
    <citation type="submission" date="2018-06" db="EMBL/GenBank/DDBJ databases">
        <title>Genome Sequence of the Brown Rot Fungal Pathogen Monilinia fructigena.</title>
        <authorList>
            <person name="Landi L."/>
            <person name="De Miccolis Angelini R.M."/>
            <person name="Pollastro S."/>
            <person name="Abate D."/>
            <person name="Faretra F."/>
            <person name="Romanazzi G."/>
        </authorList>
    </citation>
    <scope>NUCLEOTIDE SEQUENCE [LARGE SCALE GENOMIC DNA]</scope>
    <source>
        <strain evidence="1 2">Mfrg269</strain>
    </source>
</reference>
<evidence type="ECO:0000313" key="2">
    <source>
        <dbReference type="Proteomes" id="UP000249056"/>
    </source>
</evidence>
<organism evidence="1 2">
    <name type="scientific">Monilinia fructigena</name>
    <dbReference type="NCBI Taxonomy" id="38457"/>
    <lineage>
        <taxon>Eukaryota</taxon>
        <taxon>Fungi</taxon>
        <taxon>Dikarya</taxon>
        <taxon>Ascomycota</taxon>
        <taxon>Pezizomycotina</taxon>
        <taxon>Leotiomycetes</taxon>
        <taxon>Helotiales</taxon>
        <taxon>Sclerotiniaceae</taxon>
        <taxon>Monilinia</taxon>
    </lineage>
</organism>
<proteinExistence type="predicted"/>
<name>A0A395J8V2_9HELO</name>